<feature type="transmembrane region" description="Helical" evidence="2">
    <location>
        <begin position="68"/>
        <end position="90"/>
    </location>
</feature>
<organism evidence="3 4">
    <name type="scientific">Actinomycetospora corticicola</name>
    <dbReference type="NCBI Taxonomy" id="663602"/>
    <lineage>
        <taxon>Bacteria</taxon>
        <taxon>Bacillati</taxon>
        <taxon>Actinomycetota</taxon>
        <taxon>Actinomycetes</taxon>
        <taxon>Pseudonocardiales</taxon>
        <taxon>Pseudonocardiaceae</taxon>
        <taxon>Actinomycetospora</taxon>
    </lineage>
</organism>
<evidence type="ECO:0000256" key="1">
    <source>
        <dbReference type="SAM" id="MobiDB-lite"/>
    </source>
</evidence>
<feature type="compositionally biased region" description="Basic residues" evidence="1">
    <location>
        <begin position="133"/>
        <end position="142"/>
    </location>
</feature>
<accession>A0A7Y9J7D5</accession>
<keyword evidence="2" id="KW-0812">Transmembrane</keyword>
<gene>
    <name evidence="3" type="ORF">BJ983_004028</name>
</gene>
<reference evidence="3 4" key="1">
    <citation type="submission" date="2020-07" db="EMBL/GenBank/DDBJ databases">
        <title>Sequencing the genomes of 1000 actinobacteria strains.</title>
        <authorList>
            <person name="Klenk H.-P."/>
        </authorList>
    </citation>
    <scope>NUCLEOTIDE SEQUENCE [LARGE SCALE GENOMIC DNA]</scope>
    <source>
        <strain evidence="3 4">DSM 45772</strain>
    </source>
</reference>
<proteinExistence type="predicted"/>
<dbReference type="AlphaFoldDB" id="A0A7Y9J7D5"/>
<sequence length="282" mass="30578">MSRVDDDLGLEASPSVPGGGPASRWRASRVPSRVFRGWLLLLAVALGVLAAVIAAWVRHGITDTGIGLFVALTITLPLLLAGIGVAVGAANDTRVDDDMRTYGVGIRSALHADGDAERPFEFDGRPAGTVSRPGKRAGRSRKDRREGRSVVVGTEERWLEQRGTTFQLLDGRETVATARPAAHGPWRDWEIEVDGRLLRLRTRAQRHPPRRTLLDDRGRAWRADVGRRRITARLPEELTPVGAAFVLAVLAAIRDTVEPVPGAGSGGGVYLADDGWGWLERD</sequence>
<feature type="region of interest" description="Disordered" evidence="1">
    <location>
        <begin position="1"/>
        <end position="25"/>
    </location>
</feature>
<comment type="caution">
    <text evidence="3">The sequence shown here is derived from an EMBL/GenBank/DDBJ whole genome shotgun (WGS) entry which is preliminary data.</text>
</comment>
<protein>
    <submittedName>
        <fullName evidence="3">Uncharacterized protein</fullName>
    </submittedName>
</protein>
<dbReference type="EMBL" id="JACCBN010000001">
    <property type="protein sequence ID" value="NYD37926.1"/>
    <property type="molecule type" value="Genomic_DNA"/>
</dbReference>
<dbReference type="Proteomes" id="UP000535890">
    <property type="component" value="Unassembled WGS sequence"/>
</dbReference>
<name>A0A7Y9J7D5_9PSEU</name>
<evidence type="ECO:0000256" key="2">
    <source>
        <dbReference type="SAM" id="Phobius"/>
    </source>
</evidence>
<feature type="transmembrane region" description="Helical" evidence="2">
    <location>
        <begin position="34"/>
        <end position="56"/>
    </location>
</feature>
<keyword evidence="4" id="KW-1185">Reference proteome</keyword>
<feature type="region of interest" description="Disordered" evidence="1">
    <location>
        <begin position="121"/>
        <end position="148"/>
    </location>
</feature>
<evidence type="ECO:0000313" key="4">
    <source>
        <dbReference type="Proteomes" id="UP000535890"/>
    </source>
</evidence>
<keyword evidence="2" id="KW-1133">Transmembrane helix</keyword>
<dbReference type="RefSeq" id="WP_179795439.1">
    <property type="nucleotide sequence ID" value="NZ_BAABHP010000024.1"/>
</dbReference>
<keyword evidence="2" id="KW-0472">Membrane</keyword>
<evidence type="ECO:0000313" key="3">
    <source>
        <dbReference type="EMBL" id="NYD37926.1"/>
    </source>
</evidence>